<comment type="caution">
    <text evidence="1">The sequence shown here is derived from an EMBL/GenBank/DDBJ whole genome shotgun (WGS) entry which is preliminary data.</text>
</comment>
<organism evidence="1 2">
    <name type="scientific">Lactococcus nasutitermitis</name>
    <dbReference type="NCBI Taxonomy" id="1652957"/>
    <lineage>
        <taxon>Bacteria</taxon>
        <taxon>Bacillati</taxon>
        <taxon>Bacillota</taxon>
        <taxon>Bacilli</taxon>
        <taxon>Lactobacillales</taxon>
        <taxon>Streptococcaceae</taxon>
        <taxon>Lactococcus</taxon>
    </lineage>
</organism>
<dbReference type="Proteomes" id="UP001595987">
    <property type="component" value="Unassembled WGS sequence"/>
</dbReference>
<proteinExistence type="predicted"/>
<reference evidence="2" key="1">
    <citation type="journal article" date="2019" name="Int. J. Syst. Evol. Microbiol.">
        <title>The Global Catalogue of Microorganisms (GCM) 10K type strain sequencing project: providing services to taxonomists for standard genome sequencing and annotation.</title>
        <authorList>
            <consortium name="The Broad Institute Genomics Platform"/>
            <consortium name="The Broad Institute Genome Sequencing Center for Infectious Disease"/>
            <person name="Wu L."/>
            <person name="Ma J."/>
        </authorList>
    </citation>
    <scope>NUCLEOTIDE SEQUENCE [LARGE SCALE GENOMIC DNA]</scope>
    <source>
        <strain evidence="2">CCUG 63287</strain>
    </source>
</reference>
<keyword evidence="2" id="KW-1185">Reference proteome</keyword>
<name>A0ABV9JB67_9LACT</name>
<evidence type="ECO:0000313" key="2">
    <source>
        <dbReference type="Proteomes" id="UP001595987"/>
    </source>
</evidence>
<accession>A0ABV9JB67</accession>
<dbReference type="Pfam" id="PF08951">
    <property type="entry name" value="EntA_Immun"/>
    <property type="match status" value="1"/>
</dbReference>
<sequence>MNEIQELLNSPDKSADSELILNTAKEKLENREWNVQQAGLYIKKNFARMTFTKGGKLSDDEQKYLRKLRRRYSGGKFGY</sequence>
<dbReference type="InterPro" id="IPR015046">
    <property type="entry name" value="LciA_Immunity-like"/>
</dbReference>
<dbReference type="RefSeq" id="WP_213536918.1">
    <property type="nucleotide sequence ID" value="NZ_BOVQ01000011.1"/>
</dbReference>
<evidence type="ECO:0000313" key="1">
    <source>
        <dbReference type="EMBL" id="MFC4651753.1"/>
    </source>
</evidence>
<gene>
    <name evidence="1" type="ORF">ACFO26_02395</name>
</gene>
<dbReference type="EMBL" id="JBHSGD010000003">
    <property type="protein sequence ID" value="MFC4651753.1"/>
    <property type="molecule type" value="Genomic_DNA"/>
</dbReference>
<protein>
    <submittedName>
        <fullName evidence="1">Uncharacterized protein</fullName>
    </submittedName>
</protein>